<feature type="chain" id="PRO_5019431911" evidence="5">
    <location>
        <begin position="26"/>
        <end position="325"/>
    </location>
</feature>
<dbReference type="InterPro" id="IPR036737">
    <property type="entry name" value="OmpA-like_sf"/>
</dbReference>
<evidence type="ECO:0000256" key="5">
    <source>
        <dbReference type="SAM" id="SignalP"/>
    </source>
</evidence>
<name>A0A438AH99_9RHOB</name>
<accession>A0A438AH99</accession>
<evidence type="ECO:0000256" key="1">
    <source>
        <dbReference type="ARBA" id="ARBA00004442"/>
    </source>
</evidence>
<keyword evidence="8" id="KW-1185">Reference proteome</keyword>
<gene>
    <name evidence="7" type="ORF">EKE94_11310</name>
</gene>
<dbReference type="GO" id="GO:0009279">
    <property type="term" value="C:cell outer membrane"/>
    <property type="evidence" value="ECO:0007669"/>
    <property type="project" value="UniProtKB-SubCell"/>
</dbReference>
<dbReference type="PROSITE" id="PS51257">
    <property type="entry name" value="PROKAR_LIPOPROTEIN"/>
    <property type="match status" value="1"/>
</dbReference>
<keyword evidence="2 4" id="KW-0472">Membrane</keyword>
<comment type="caution">
    <text evidence="7">The sequence shown here is derived from an EMBL/GenBank/DDBJ whole genome shotgun (WGS) entry which is preliminary data.</text>
</comment>
<evidence type="ECO:0000256" key="2">
    <source>
        <dbReference type="ARBA" id="ARBA00023136"/>
    </source>
</evidence>
<dbReference type="InterPro" id="IPR050330">
    <property type="entry name" value="Bact_OuterMem_StrucFunc"/>
</dbReference>
<dbReference type="CDD" id="cd07185">
    <property type="entry name" value="OmpA_C-like"/>
    <property type="match status" value="1"/>
</dbReference>
<dbReference type="PRINTS" id="PR01021">
    <property type="entry name" value="OMPADOMAIN"/>
</dbReference>
<evidence type="ECO:0000313" key="8">
    <source>
        <dbReference type="Proteomes" id="UP000285908"/>
    </source>
</evidence>
<dbReference type="SUPFAM" id="SSF103088">
    <property type="entry name" value="OmpA-like"/>
    <property type="match status" value="1"/>
</dbReference>
<feature type="signal peptide" evidence="5">
    <location>
        <begin position="1"/>
        <end position="25"/>
    </location>
</feature>
<dbReference type="Gene3D" id="3.30.1330.60">
    <property type="entry name" value="OmpA-like domain"/>
    <property type="match status" value="1"/>
</dbReference>
<proteinExistence type="predicted"/>
<evidence type="ECO:0000256" key="3">
    <source>
        <dbReference type="ARBA" id="ARBA00023237"/>
    </source>
</evidence>
<dbReference type="PANTHER" id="PTHR30329">
    <property type="entry name" value="STATOR ELEMENT OF FLAGELLAR MOTOR COMPLEX"/>
    <property type="match status" value="1"/>
</dbReference>
<dbReference type="EMBL" id="RQXX01000003">
    <property type="protein sequence ID" value="RVV98044.1"/>
    <property type="molecule type" value="Genomic_DNA"/>
</dbReference>
<sequence>MVSTGRPFIAALCAMSACLGGGAAAAWTPAQLMPPGATVTGQTESGLDSYAMPVGGWSRAGIDTVTAEGRLDQQAWRTDTAPASTLDLLAPMRRALQDQGYEVVFECEDTACGGFDFRYGTKVLPEPDMHVDLGDYRYLAARRGTEDAEDLVSLFVSRSPGAGYIQITRLDEAAASEPGSLVASTMSPGDLVSGVKRDTAKMSDIAALIEAQGRVPLDDLAFSTGSYALGPGDYASLSALADWLKAEPSRRVALVGHTDDEGALDTNIALSKRRAASVRDRLVSSYGIEASRLDARGVGYLAPRTANDSDAGRLANRRVEAVRTQ</sequence>
<dbReference type="Proteomes" id="UP000285908">
    <property type="component" value="Unassembled WGS sequence"/>
</dbReference>
<dbReference type="InterPro" id="IPR006665">
    <property type="entry name" value="OmpA-like"/>
</dbReference>
<comment type="subcellular location">
    <subcellularLocation>
        <location evidence="1">Cell outer membrane</location>
    </subcellularLocation>
</comment>
<dbReference type="PANTHER" id="PTHR30329:SF21">
    <property type="entry name" value="LIPOPROTEIN YIAD-RELATED"/>
    <property type="match status" value="1"/>
</dbReference>
<dbReference type="AlphaFoldDB" id="A0A438AH99"/>
<feature type="domain" description="OmpA-like" evidence="6">
    <location>
        <begin position="209"/>
        <end position="325"/>
    </location>
</feature>
<dbReference type="Pfam" id="PF00691">
    <property type="entry name" value="OmpA"/>
    <property type="match status" value="1"/>
</dbReference>
<organism evidence="7 8">
    <name type="scientific">Mesobaculum littorinae</name>
    <dbReference type="NCBI Taxonomy" id="2486419"/>
    <lineage>
        <taxon>Bacteria</taxon>
        <taxon>Pseudomonadati</taxon>
        <taxon>Pseudomonadota</taxon>
        <taxon>Alphaproteobacteria</taxon>
        <taxon>Rhodobacterales</taxon>
        <taxon>Roseobacteraceae</taxon>
        <taxon>Mesobaculum</taxon>
    </lineage>
</organism>
<evidence type="ECO:0000256" key="4">
    <source>
        <dbReference type="PROSITE-ProRule" id="PRU00473"/>
    </source>
</evidence>
<protein>
    <submittedName>
        <fullName evidence="7">OmpA family protein</fullName>
    </submittedName>
</protein>
<keyword evidence="3" id="KW-0998">Cell outer membrane</keyword>
<dbReference type="PROSITE" id="PS51123">
    <property type="entry name" value="OMPA_2"/>
    <property type="match status" value="1"/>
</dbReference>
<dbReference type="InterPro" id="IPR006664">
    <property type="entry name" value="OMP_bac"/>
</dbReference>
<evidence type="ECO:0000259" key="6">
    <source>
        <dbReference type="PROSITE" id="PS51123"/>
    </source>
</evidence>
<evidence type="ECO:0000313" key="7">
    <source>
        <dbReference type="EMBL" id="RVV98044.1"/>
    </source>
</evidence>
<dbReference type="OrthoDB" id="9792021at2"/>
<keyword evidence="5" id="KW-0732">Signal</keyword>
<reference evidence="7 8" key="1">
    <citation type="submission" date="2018-11" db="EMBL/GenBank/DDBJ databases">
        <title>Mesobaculum littorinae gen. nov., sp. nov., isolated from Littorina scabra that represents a novel genus of the order Rhodobacteraceae.</title>
        <authorList>
            <person name="Li F."/>
        </authorList>
    </citation>
    <scope>NUCLEOTIDE SEQUENCE [LARGE SCALE GENOMIC DNA]</scope>
    <source>
        <strain evidence="7 8">M0103</strain>
    </source>
</reference>